<dbReference type="Proteomes" id="UP000011602">
    <property type="component" value="Unassembled WGS sequence"/>
</dbReference>
<sequence length="73" mass="8947">MNWQCRLYGHDWRHPWEHEVIVGDEQRVVYPLRCPRCESIRLLDRSGRRWRPDDENGPSVHDRALEVDSRRRP</sequence>
<dbReference type="EMBL" id="AOHZ01000034">
    <property type="protein sequence ID" value="ELY58706.1"/>
    <property type="molecule type" value="Genomic_DNA"/>
</dbReference>
<evidence type="ECO:0000313" key="3">
    <source>
        <dbReference type="Proteomes" id="UP000011602"/>
    </source>
</evidence>
<proteinExistence type="predicted"/>
<reference evidence="2 3" key="1">
    <citation type="journal article" date="2014" name="PLoS Genet.">
        <title>Phylogenetically driven sequencing of extremely halophilic archaea reveals strategies for static and dynamic osmo-response.</title>
        <authorList>
            <person name="Becker E.A."/>
            <person name="Seitzer P.M."/>
            <person name="Tritt A."/>
            <person name="Larsen D."/>
            <person name="Krusor M."/>
            <person name="Yao A.I."/>
            <person name="Wu D."/>
            <person name="Madern D."/>
            <person name="Eisen J.A."/>
            <person name="Darling A.E."/>
            <person name="Facciotti M.T."/>
        </authorList>
    </citation>
    <scope>NUCLEOTIDE SEQUENCE [LARGE SCALE GENOMIC DNA]</scope>
    <source>
        <strain evidence="2 3">JCM 12255</strain>
    </source>
</reference>
<name>L9XB92_9EURY</name>
<dbReference type="AlphaFoldDB" id="L9XB92"/>
<dbReference type="STRING" id="1227499.C493_06867"/>
<feature type="region of interest" description="Disordered" evidence="1">
    <location>
        <begin position="48"/>
        <end position="73"/>
    </location>
</feature>
<accession>L9XB92</accession>
<evidence type="ECO:0000256" key="1">
    <source>
        <dbReference type="SAM" id="MobiDB-lite"/>
    </source>
</evidence>
<gene>
    <name evidence="2" type="ORF">C493_06867</name>
</gene>
<protein>
    <submittedName>
        <fullName evidence="2">Uncharacterized protein</fullName>
    </submittedName>
</protein>
<evidence type="ECO:0000313" key="2">
    <source>
        <dbReference type="EMBL" id="ELY58706.1"/>
    </source>
</evidence>
<organism evidence="2 3">
    <name type="scientific">Natronolimnohabitans innermongolicus JCM 12255</name>
    <dbReference type="NCBI Taxonomy" id="1227499"/>
    <lineage>
        <taxon>Archaea</taxon>
        <taxon>Methanobacteriati</taxon>
        <taxon>Methanobacteriota</taxon>
        <taxon>Stenosarchaea group</taxon>
        <taxon>Halobacteria</taxon>
        <taxon>Halobacteriales</taxon>
        <taxon>Natrialbaceae</taxon>
        <taxon>Natronolimnohabitans</taxon>
    </lineage>
</organism>
<keyword evidence="3" id="KW-1185">Reference proteome</keyword>
<comment type="caution">
    <text evidence="2">The sequence shown here is derived from an EMBL/GenBank/DDBJ whole genome shotgun (WGS) entry which is preliminary data.</text>
</comment>
<dbReference type="eggNOG" id="arCOG13484">
    <property type="taxonomic scope" value="Archaea"/>
</dbReference>